<dbReference type="Pfam" id="PF05016">
    <property type="entry name" value="ParE_toxin"/>
    <property type="match status" value="1"/>
</dbReference>
<gene>
    <name evidence="4" type="ORF">RAMLITH_05490</name>
</gene>
<proteinExistence type="inferred from homology"/>
<evidence type="ECO:0000256" key="3">
    <source>
        <dbReference type="SAM" id="Phobius"/>
    </source>
</evidence>
<keyword evidence="2" id="KW-1277">Toxin-antitoxin system</keyword>
<keyword evidence="3" id="KW-1133">Transmembrane helix</keyword>
<accession>A0A7X6DDQ3</accession>
<feature type="transmembrane region" description="Helical" evidence="3">
    <location>
        <begin position="73"/>
        <end position="90"/>
    </location>
</feature>
<keyword evidence="3" id="KW-0472">Membrane</keyword>
<dbReference type="PANTHER" id="PTHR33755">
    <property type="entry name" value="TOXIN PARE1-RELATED"/>
    <property type="match status" value="1"/>
</dbReference>
<comment type="similarity">
    <text evidence="1">Belongs to the RelE toxin family.</text>
</comment>
<dbReference type="PANTHER" id="PTHR33755:SF8">
    <property type="entry name" value="TOXIN PARE2"/>
    <property type="match status" value="1"/>
</dbReference>
<name>A0A7X6DDQ3_9BURK</name>
<evidence type="ECO:0000256" key="1">
    <source>
        <dbReference type="ARBA" id="ARBA00006226"/>
    </source>
</evidence>
<dbReference type="EMBL" id="VTOX01000001">
    <property type="protein sequence ID" value="NKE65267.1"/>
    <property type="molecule type" value="Genomic_DNA"/>
</dbReference>
<dbReference type="RefSeq" id="WP_168106282.1">
    <property type="nucleotide sequence ID" value="NZ_VTOX01000001.1"/>
</dbReference>
<evidence type="ECO:0000313" key="4">
    <source>
        <dbReference type="EMBL" id="NKE65267.1"/>
    </source>
</evidence>
<dbReference type="Proteomes" id="UP000521868">
    <property type="component" value="Unassembled WGS sequence"/>
</dbReference>
<organism evidence="4 5">
    <name type="scientific">Ramlibacter lithotrophicus</name>
    <dbReference type="NCBI Taxonomy" id="2606681"/>
    <lineage>
        <taxon>Bacteria</taxon>
        <taxon>Pseudomonadati</taxon>
        <taxon>Pseudomonadota</taxon>
        <taxon>Betaproteobacteria</taxon>
        <taxon>Burkholderiales</taxon>
        <taxon>Comamonadaceae</taxon>
        <taxon>Ramlibacter</taxon>
    </lineage>
</organism>
<dbReference type="InterPro" id="IPR051803">
    <property type="entry name" value="TA_system_RelE-like_toxin"/>
</dbReference>
<reference evidence="4 5" key="1">
    <citation type="journal article" date="2020" name="Nature">
        <title>Bacterial chemolithoautotrophy via manganese oxidation.</title>
        <authorList>
            <person name="Yu H."/>
            <person name="Leadbetter J.R."/>
        </authorList>
    </citation>
    <scope>NUCLEOTIDE SEQUENCE [LARGE SCALE GENOMIC DNA]</scope>
    <source>
        <strain evidence="4 5">RBP-1</strain>
    </source>
</reference>
<dbReference type="InterPro" id="IPR035093">
    <property type="entry name" value="RelE/ParE_toxin_dom_sf"/>
</dbReference>
<keyword evidence="3" id="KW-0812">Transmembrane</keyword>
<dbReference type="Gene3D" id="3.30.2310.20">
    <property type="entry name" value="RelE-like"/>
    <property type="match status" value="1"/>
</dbReference>
<keyword evidence="5" id="KW-1185">Reference proteome</keyword>
<evidence type="ECO:0000313" key="5">
    <source>
        <dbReference type="Proteomes" id="UP000521868"/>
    </source>
</evidence>
<sequence>MLAVEVTPRALAQIERAALWWAENRPAAPDAIRVDLGEALEVLAQQPGIGARCSARHYPDIRRLYLARTRYHVYYRVTGGTLVVLAFWHASRGHGPAL</sequence>
<dbReference type="InterPro" id="IPR007712">
    <property type="entry name" value="RelE/ParE_toxin"/>
</dbReference>
<comment type="caution">
    <text evidence="4">The sequence shown here is derived from an EMBL/GenBank/DDBJ whole genome shotgun (WGS) entry which is preliminary data.</text>
</comment>
<protein>
    <submittedName>
        <fullName evidence="4">Type II toxin-antitoxin system RelE/ParE family toxin</fullName>
    </submittedName>
</protein>
<dbReference type="AlphaFoldDB" id="A0A7X6DDQ3"/>
<evidence type="ECO:0000256" key="2">
    <source>
        <dbReference type="ARBA" id="ARBA00022649"/>
    </source>
</evidence>